<evidence type="ECO:0000256" key="6">
    <source>
        <dbReference type="ARBA" id="ARBA00022448"/>
    </source>
</evidence>
<evidence type="ECO:0000256" key="9">
    <source>
        <dbReference type="ARBA" id="ARBA00022967"/>
    </source>
</evidence>
<organism evidence="20">
    <name type="scientific">Bothropolys sp. SP-2004</name>
    <dbReference type="NCBI Taxonomy" id="292347"/>
    <lineage>
        <taxon>Eukaryota</taxon>
        <taxon>Metazoa</taxon>
        <taxon>Ecdysozoa</taxon>
        <taxon>Arthropoda</taxon>
        <taxon>Myriapoda</taxon>
        <taxon>Chilopoda</taxon>
        <taxon>Pleurostigmophora</taxon>
        <taxon>Lithobiomorpha</taxon>
        <taxon>Ethopolyidae</taxon>
        <taxon>Bothropolys</taxon>
    </lineage>
</organism>
<dbReference type="InterPro" id="IPR001750">
    <property type="entry name" value="ND/Mrp_TM"/>
</dbReference>
<evidence type="ECO:0000256" key="12">
    <source>
        <dbReference type="ARBA" id="ARBA00023027"/>
    </source>
</evidence>
<evidence type="ECO:0000256" key="1">
    <source>
        <dbReference type="ARBA" id="ARBA00003257"/>
    </source>
</evidence>
<evidence type="ECO:0000256" key="8">
    <source>
        <dbReference type="ARBA" id="ARBA00022692"/>
    </source>
</evidence>
<dbReference type="GO" id="GO:0048039">
    <property type="term" value="F:ubiquinone binding"/>
    <property type="evidence" value="ECO:0007669"/>
    <property type="project" value="TreeGrafter"/>
</dbReference>
<feature type="transmembrane region" description="Helical" evidence="17">
    <location>
        <begin position="58"/>
        <end position="80"/>
    </location>
</feature>
<feature type="transmembrane region" description="Helical" evidence="17">
    <location>
        <begin position="419"/>
        <end position="442"/>
    </location>
</feature>
<keyword evidence="13 17" id="KW-0830">Ubiquinone</keyword>
<dbReference type="Pfam" id="PF01059">
    <property type="entry name" value="Oxidored_q5_N"/>
    <property type="match status" value="1"/>
</dbReference>
<dbReference type="InterPro" id="IPR003918">
    <property type="entry name" value="NADH_UbQ_OxRdtase"/>
</dbReference>
<gene>
    <name evidence="20" type="primary">ND4</name>
</gene>
<dbReference type="EC" id="7.1.1.2" evidence="4 17"/>
<evidence type="ECO:0000256" key="10">
    <source>
        <dbReference type="ARBA" id="ARBA00022982"/>
    </source>
</evidence>
<keyword evidence="11 17" id="KW-1133">Transmembrane helix</keyword>
<feature type="domain" description="NADH:ubiquinone oxidoreductase chain 4 N-terminal" evidence="19">
    <location>
        <begin position="2"/>
        <end position="100"/>
    </location>
</feature>
<feature type="transmembrane region" description="Helical" evidence="17">
    <location>
        <begin position="242"/>
        <end position="264"/>
    </location>
</feature>
<dbReference type="PRINTS" id="PR01437">
    <property type="entry name" value="NUOXDRDTASE4"/>
</dbReference>
<evidence type="ECO:0000259" key="19">
    <source>
        <dbReference type="Pfam" id="PF01059"/>
    </source>
</evidence>
<dbReference type="EMBL" id="AY691655">
    <property type="protein sequence ID" value="AAU13942.1"/>
    <property type="molecule type" value="Genomic_DNA"/>
</dbReference>
<evidence type="ECO:0000256" key="14">
    <source>
        <dbReference type="ARBA" id="ARBA00023128"/>
    </source>
</evidence>
<dbReference type="GO" id="GO:0003954">
    <property type="term" value="F:NADH dehydrogenase activity"/>
    <property type="evidence" value="ECO:0007669"/>
    <property type="project" value="TreeGrafter"/>
</dbReference>
<evidence type="ECO:0000256" key="5">
    <source>
        <dbReference type="ARBA" id="ARBA00021006"/>
    </source>
</evidence>
<feature type="transmembrane region" description="Helical" evidence="17">
    <location>
        <begin position="271"/>
        <end position="295"/>
    </location>
</feature>
<evidence type="ECO:0000256" key="17">
    <source>
        <dbReference type="RuleBase" id="RU003297"/>
    </source>
</evidence>
<keyword evidence="14 17" id="KW-0496">Mitochondrion</keyword>
<dbReference type="InterPro" id="IPR000260">
    <property type="entry name" value="NADH4_N"/>
</dbReference>
<comment type="function">
    <text evidence="1">Core subunit of the mitochondrial membrane respiratory chain NADH dehydrogenase (Complex I) that is believed to belong to the minimal assembly required for catalysis. Complex I functions in the transfer of electrons from NADH to the respiratory chain. The immediate electron acceptor for the enzyme is believed to be ubiquinone.</text>
</comment>
<evidence type="ECO:0000256" key="4">
    <source>
        <dbReference type="ARBA" id="ARBA00012944"/>
    </source>
</evidence>
<comment type="catalytic activity">
    <reaction evidence="16 17">
        <text>a ubiquinone + NADH + 5 H(+)(in) = a ubiquinol + NAD(+) + 4 H(+)(out)</text>
        <dbReference type="Rhea" id="RHEA:29091"/>
        <dbReference type="Rhea" id="RHEA-COMP:9565"/>
        <dbReference type="Rhea" id="RHEA-COMP:9566"/>
        <dbReference type="ChEBI" id="CHEBI:15378"/>
        <dbReference type="ChEBI" id="CHEBI:16389"/>
        <dbReference type="ChEBI" id="CHEBI:17976"/>
        <dbReference type="ChEBI" id="CHEBI:57540"/>
        <dbReference type="ChEBI" id="CHEBI:57945"/>
        <dbReference type="EC" id="7.1.1.2"/>
    </reaction>
</comment>
<name>A5D6J8_9MYRI</name>
<feature type="transmembrane region" description="Helical" evidence="17">
    <location>
        <begin position="332"/>
        <end position="354"/>
    </location>
</feature>
<feature type="transmembrane region" description="Helical" evidence="17">
    <location>
        <begin position="179"/>
        <end position="202"/>
    </location>
</feature>
<feature type="transmembrane region" description="Helical" evidence="17">
    <location>
        <begin position="214"/>
        <end position="236"/>
    </location>
</feature>
<accession>A5D6J8</accession>
<dbReference type="GO" id="GO:0008137">
    <property type="term" value="F:NADH dehydrogenase (ubiquinone) activity"/>
    <property type="evidence" value="ECO:0007669"/>
    <property type="project" value="UniProtKB-UniRule"/>
</dbReference>
<dbReference type="GO" id="GO:0031966">
    <property type="term" value="C:mitochondrial membrane"/>
    <property type="evidence" value="ECO:0007669"/>
    <property type="project" value="UniProtKB-SubCell"/>
</dbReference>
<geneLocation type="mitochondrion" evidence="20"/>
<feature type="transmembrane region" description="Helical" evidence="17">
    <location>
        <begin position="137"/>
        <end position="159"/>
    </location>
</feature>
<dbReference type="GO" id="GO:0042773">
    <property type="term" value="P:ATP synthesis coupled electron transport"/>
    <property type="evidence" value="ECO:0007669"/>
    <property type="project" value="InterPro"/>
</dbReference>
<dbReference type="PANTHER" id="PTHR43507:SF20">
    <property type="entry name" value="NADH-UBIQUINONE OXIDOREDUCTASE CHAIN 4"/>
    <property type="match status" value="1"/>
</dbReference>
<comment type="function">
    <text evidence="17">Core subunit of the mitochondrial membrane respiratory chain NADH dehydrogenase (Complex I) which catalyzes electron transfer from NADH through the respiratory chain, using ubiquinone as an electron acceptor. Essential for the catalytic activity and assembly of complex I.</text>
</comment>
<keyword evidence="10 17" id="KW-0249">Electron transport</keyword>
<dbReference type="PANTHER" id="PTHR43507">
    <property type="entry name" value="NADH-UBIQUINONE OXIDOREDUCTASE CHAIN 4"/>
    <property type="match status" value="1"/>
</dbReference>
<dbReference type="AlphaFoldDB" id="A5D6J8"/>
<evidence type="ECO:0000256" key="15">
    <source>
        <dbReference type="ARBA" id="ARBA00023136"/>
    </source>
</evidence>
<keyword evidence="8 17" id="KW-0812">Transmembrane</keyword>
<feature type="transmembrane region" description="Helical" evidence="17">
    <location>
        <begin position="374"/>
        <end position="398"/>
    </location>
</feature>
<evidence type="ECO:0000259" key="18">
    <source>
        <dbReference type="Pfam" id="PF00361"/>
    </source>
</evidence>
<evidence type="ECO:0000256" key="16">
    <source>
        <dbReference type="ARBA" id="ARBA00049551"/>
    </source>
</evidence>
<evidence type="ECO:0000256" key="13">
    <source>
        <dbReference type="ARBA" id="ARBA00023075"/>
    </source>
</evidence>
<feature type="transmembrane region" description="Helical" evidence="17">
    <location>
        <begin position="301"/>
        <end position="320"/>
    </location>
</feature>
<keyword evidence="15 17" id="KW-0472">Membrane</keyword>
<proteinExistence type="inferred from homology"/>
<keyword evidence="12 17" id="KW-0520">NAD</keyword>
<feature type="domain" description="NADH:quinone oxidoreductase/Mrp antiporter transmembrane" evidence="18">
    <location>
        <begin position="105"/>
        <end position="384"/>
    </location>
</feature>
<sequence>MVFGMVGLLISGFINKTWSHYFCLLVFLSGILGVSGYVEGWFYCRVSFNLMIDLLSWSLIYLSLWIGALMFLASVMVFNYNKFPREFIMIILLLIFSLVLVFLVDNMLSFYIFFEASLVPTLFLISGWGYQPERLRAGLYLFFYTMFGSLPLLLGILFIKGELSTMSFSLLNLSGSFSLYLFFIMTLAFLVKMPMFLVHLWLPKAHVEAPISGSMVLAGILLKLGGYGLLRVLILFTLNVMFFGKVLIVLSLFGGMLISLLCLRQFDLKSLIAYSSVVHMGLALGGIMVVSSWGLQGVMTLMIGHGLCSSGLFAGANMLYERSGTRSMLMTKGLLMVFPSFVLWWFLLCVSNMASPPSLNLLGEISLMISLISYSGSMGLLLAGVSFFSAAYSLYLFSLVGHGSMFSFFSYSEVKIREYMLLIMHWIPLNFFILKGDLVFMWL</sequence>
<comment type="subcellular location">
    <subcellularLocation>
        <location evidence="2 17">Mitochondrion membrane</location>
        <topology evidence="2 17">Multi-pass membrane protein</topology>
    </subcellularLocation>
</comment>
<dbReference type="Pfam" id="PF00361">
    <property type="entry name" value="Proton_antipo_M"/>
    <property type="match status" value="1"/>
</dbReference>
<feature type="transmembrane region" description="Helical" evidence="17">
    <location>
        <begin position="87"/>
        <end position="104"/>
    </location>
</feature>
<reference evidence="20" key="1">
    <citation type="submission" date="2004-07" db="EMBL/GenBank/DDBJ databases">
        <authorList>
            <person name="Park S."/>
        </authorList>
    </citation>
    <scope>NUCLEOTIDE SEQUENCE</scope>
</reference>
<feature type="transmembrane region" description="Helical" evidence="17">
    <location>
        <begin position="110"/>
        <end position="130"/>
    </location>
</feature>
<evidence type="ECO:0000256" key="2">
    <source>
        <dbReference type="ARBA" id="ARBA00004225"/>
    </source>
</evidence>
<evidence type="ECO:0000313" key="20">
    <source>
        <dbReference type="EMBL" id="AAU13942.1"/>
    </source>
</evidence>
<keyword evidence="7 17" id="KW-0679">Respiratory chain</keyword>
<protein>
    <recommendedName>
        <fullName evidence="5 17">NADH-ubiquinone oxidoreductase chain 4</fullName>
        <ecNumber evidence="4 17">7.1.1.2</ecNumber>
    </recommendedName>
</protein>
<evidence type="ECO:0000256" key="11">
    <source>
        <dbReference type="ARBA" id="ARBA00022989"/>
    </source>
</evidence>
<evidence type="ECO:0000256" key="7">
    <source>
        <dbReference type="ARBA" id="ARBA00022660"/>
    </source>
</evidence>
<feature type="transmembrane region" description="Helical" evidence="17">
    <location>
        <begin position="21"/>
        <end position="38"/>
    </location>
</feature>
<comment type="similarity">
    <text evidence="3 17">Belongs to the complex I subunit 4 family.</text>
</comment>
<keyword evidence="9" id="KW-1278">Translocase</keyword>
<evidence type="ECO:0000256" key="3">
    <source>
        <dbReference type="ARBA" id="ARBA00009025"/>
    </source>
</evidence>
<dbReference type="GO" id="GO:0015990">
    <property type="term" value="P:electron transport coupled proton transport"/>
    <property type="evidence" value="ECO:0007669"/>
    <property type="project" value="TreeGrafter"/>
</dbReference>
<keyword evidence="6 17" id="KW-0813">Transport</keyword>